<dbReference type="RefSeq" id="WP_144874322.1">
    <property type="nucleotide sequence ID" value="NZ_LR214082.1"/>
</dbReference>
<keyword evidence="7" id="KW-0732">Signal</keyword>
<dbReference type="HAMAP" id="MF_00589">
    <property type="entry name" value="PSII_PsbU"/>
    <property type="match status" value="1"/>
</dbReference>
<dbReference type="Pfam" id="PF06514">
    <property type="entry name" value="PsbU"/>
    <property type="match status" value="1"/>
</dbReference>
<keyword evidence="5 7" id="KW-0472">Membrane</keyword>
<evidence type="ECO:0000313" key="9">
    <source>
        <dbReference type="Proteomes" id="UP000320055"/>
    </source>
</evidence>
<keyword evidence="7" id="KW-0602">Photosynthesis</keyword>
<dbReference type="GO" id="GO:0019898">
    <property type="term" value="C:extrinsic component of membrane"/>
    <property type="evidence" value="ECO:0007669"/>
    <property type="project" value="InterPro"/>
</dbReference>
<evidence type="ECO:0000256" key="6">
    <source>
        <dbReference type="ARBA" id="ARBA00023276"/>
    </source>
</evidence>
<feature type="chain" id="PRO_5022276860" description="Photosystem II extrinsic protein U" evidence="7">
    <location>
        <begin position="29"/>
        <end position="138"/>
    </location>
</feature>
<dbReference type="Gene3D" id="1.10.150.320">
    <property type="entry name" value="Photosystem II 12 kDa extrinsic protein"/>
    <property type="match status" value="1"/>
</dbReference>
<evidence type="ECO:0000256" key="3">
    <source>
        <dbReference type="ARBA" id="ARBA00022982"/>
    </source>
</evidence>
<name>A0A563VVQ0_9CYAN</name>
<dbReference type="NCBIfam" id="NF002708">
    <property type="entry name" value="PRK02515.1"/>
    <property type="match status" value="1"/>
</dbReference>
<keyword evidence="3 7" id="KW-0249">Electron transport</keyword>
<evidence type="ECO:0000256" key="4">
    <source>
        <dbReference type="ARBA" id="ARBA00023078"/>
    </source>
</evidence>
<keyword evidence="7" id="KW-0813">Transport</keyword>
<comment type="subcellular location">
    <subcellularLocation>
        <location evidence="7">Cellular thylakoid membrane</location>
        <topology evidence="7">Peripheral membrane protein</topology>
        <orientation evidence="7">Lumenal side</orientation>
    </subcellularLocation>
    <subcellularLocation>
        <location evidence="1">Membrane</location>
        <topology evidence="1">Peripheral membrane protein</topology>
    </subcellularLocation>
</comment>
<comment type="subunit">
    <text evidence="7">PSII is composed of 1 copy each of membrane proteins PsbA, PsbB, PsbC, PsbD, PsbE, PsbF, PsbH, PsbI, PsbJ, PsbK, PsbL, PsbM, PsbT, PsbX, PsbY, PsbZ, Psb30/Ycf12, peripheral proteins PsbO, CyanoQ (PsbQ), PsbU, PsbV and a large number of cofactors. It forms dimeric complexes.</text>
</comment>
<dbReference type="GO" id="GO:0031676">
    <property type="term" value="C:plasma membrane-derived thylakoid membrane"/>
    <property type="evidence" value="ECO:0007669"/>
    <property type="project" value="UniProtKB-SubCell"/>
</dbReference>
<keyword evidence="6 7" id="KW-0604">Photosystem II</keyword>
<feature type="signal peptide" evidence="7">
    <location>
        <begin position="1"/>
        <end position="28"/>
    </location>
</feature>
<dbReference type="GO" id="GO:0042549">
    <property type="term" value="P:photosystem II stabilization"/>
    <property type="evidence" value="ECO:0007669"/>
    <property type="project" value="InterPro"/>
</dbReference>
<keyword evidence="4 7" id="KW-0793">Thylakoid</keyword>
<reference evidence="8 9" key="1">
    <citation type="submission" date="2019-01" db="EMBL/GenBank/DDBJ databases">
        <authorList>
            <person name="Brito A."/>
        </authorList>
    </citation>
    <scope>NUCLEOTIDE SEQUENCE [LARGE SCALE GENOMIC DNA]</scope>
    <source>
        <strain evidence="8">1</strain>
    </source>
</reference>
<dbReference type="GO" id="GO:0015979">
    <property type="term" value="P:photosynthesis"/>
    <property type="evidence" value="ECO:0007669"/>
    <property type="project" value="UniProtKB-UniRule"/>
</dbReference>
<evidence type="ECO:0000256" key="2">
    <source>
        <dbReference type="ARBA" id="ARBA00010827"/>
    </source>
</evidence>
<organism evidence="8 9">
    <name type="scientific">Hyella patelloides LEGE 07179</name>
    <dbReference type="NCBI Taxonomy" id="945734"/>
    <lineage>
        <taxon>Bacteria</taxon>
        <taxon>Bacillati</taxon>
        <taxon>Cyanobacteriota</taxon>
        <taxon>Cyanophyceae</taxon>
        <taxon>Pleurocapsales</taxon>
        <taxon>Hyellaceae</taxon>
        <taxon>Hyella</taxon>
    </lineage>
</organism>
<dbReference type="AlphaFoldDB" id="A0A563VVQ0"/>
<evidence type="ECO:0000256" key="5">
    <source>
        <dbReference type="ARBA" id="ARBA00023136"/>
    </source>
</evidence>
<evidence type="ECO:0000256" key="1">
    <source>
        <dbReference type="ARBA" id="ARBA00004170"/>
    </source>
</evidence>
<evidence type="ECO:0000256" key="7">
    <source>
        <dbReference type="HAMAP-Rule" id="MF_00589"/>
    </source>
</evidence>
<keyword evidence="9" id="KW-1185">Reference proteome</keyword>
<dbReference type="SUPFAM" id="SSF81585">
    <property type="entry name" value="PsbU/PolX domain-like"/>
    <property type="match status" value="1"/>
</dbReference>
<dbReference type="OrthoDB" id="463369at2"/>
<accession>A0A563VVQ0</accession>
<proteinExistence type="inferred from homology"/>
<dbReference type="EMBL" id="CAACVJ010000274">
    <property type="protein sequence ID" value="VEP15544.1"/>
    <property type="molecule type" value="Genomic_DNA"/>
</dbReference>
<comment type="function">
    <text evidence="7">One of the extrinsic, lumenal subunits of photosystem II (PSII). PSII is a light-driven water plastoquinone oxidoreductase, using light energy to abstract electrons from H(2)O, generating a proton gradient subsequently used for ATP formation. The extrinsic proteins stabilize the structure of photosystem II oxygen-evolving complex (OEC), the ion environment of oxygen evolution and protect the OEC against heat-induced inactivation.</text>
</comment>
<dbReference type="GO" id="GO:0009654">
    <property type="term" value="C:photosystem II oxygen evolving complex"/>
    <property type="evidence" value="ECO:0007669"/>
    <property type="project" value="InterPro"/>
</dbReference>
<gene>
    <name evidence="7 8" type="primary">psbU</name>
    <name evidence="8" type="ORF">H1P_3450003</name>
</gene>
<protein>
    <recommendedName>
        <fullName evidence="7">Photosystem II extrinsic protein U</fullName>
        <shortName evidence="7">PSII-U</shortName>
        <shortName evidence="7">PsbU</shortName>
    </recommendedName>
    <alternativeName>
        <fullName evidence="7">Photosystem II 12 kDa extrinsic protein</fullName>
        <shortName evidence="7">PS II complex 12 kDa extrinsic protein</shortName>
    </alternativeName>
</protein>
<evidence type="ECO:0000313" key="8">
    <source>
        <dbReference type="EMBL" id="VEP15544.1"/>
    </source>
</evidence>
<dbReference type="InterPro" id="IPR010527">
    <property type="entry name" value="PSII_PsbU"/>
</dbReference>
<dbReference type="Proteomes" id="UP000320055">
    <property type="component" value="Unassembled WGS sequence"/>
</dbReference>
<comment type="similarity">
    <text evidence="2 7">Belongs to the PsbU family.</text>
</comment>
<sequence precursor="true">MKRFASILAAVLMTISAWGFSGINSAQAGNLSVFTMQSSPIFAARRNAADDKLGEIKGKVDLNNSDVRDFRSLRGFYPNLASKIIQNAPYTNVEDVLNIPSLSEKQQERLQANLENFVVTEASDVMNAGYDRYNPGVY</sequence>